<evidence type="ECO:0000256" key="1">
    <source>
        <dbReference type="SAM" id="SignalP"/>
    </source>
</evidence>
<keyword evidence="2" id="KW-0449">Lipoprotein</keyword>
<keyword evidence="1" id="KW-0732">Signal</keyword>
<dbReference type="AlphaFoldDB" id="U2P869"/>
<evidence type="ECO:0000313" key="2">
    <source>
        <dbReference type="EMBL" id="ERK39899.1"/>
    </source>
</evidence>
<dbReference type="Proteomes" id="UP000016648">
    <property type="component" value="Unassembled WGS sequence"/>
</dbReference>
<dbReference type="PATRIC" id="fig|1115809.3.peg.787"/>
<organism evidence="2 3">
    <name type="scientific">Segatella baroniae F0067</name>
    <dbReference type="NCBI Taxonomy" id="1115809"/>
    <lineage>
        <taxon>Bacteria</taxon>
        <taxon>Pseudomonadati</taxon>
        <taxon>Bacteroidota</taxon>
        <taxon>Bacteroidia</taxon>
        <taxon>Bacteroidales</taxon>
        <taxon>Prevotellaceae</taxon>
        <taxon>Segatella</taxon>
    </lineage>
</organism>
<feature type="signal peptide" evidence="1">
    <location>
        <begin position="1"/>
        <end position="19"/>
    </location>
</feature>
<dbReference type="RefSeq" id="WP_021589028.1">
    <property type="nucleotide sequence ID" value="NZ_AWEY01000008.1"/>
</dbReference>
<feature type="chain" id="PRO_5004633494" evidence="1">
    <location>
        <begin position="20"/>
        <end position="304"/>
    </location>
</feature>
<dbReference type="NCBIfam" id="TIGR04549">
    <property type="entry name" value="LP_HExxH_w_tonB"/>
    <property type="match status" value="1"/>
</dbReference>
<reference evidence="2 3" key="1">
    <citation type="submission" date="2013-08" db="EMBL/GenBank/DDBJ databases">
        <authorList>
            <person name="Durkin A.S."/>
            <person name="Haft D.R."/>
            <person name="McCorrison J."/>
            <person name="Torralba M."/>
            <person name="Gillis M."/>
            <person name="Haft D.H."/>
            <person name="Methe B."/>
            <person name="Sutton G."/>
            <person name="Nelson K.E."/>
        </authorList>
    </citation>
    <scope>NUCLEOTIDE SEQUENCE [LARGE SCALE GENOMIC DNA]</scope>
    <source>
        <strain evidence="2 3">F0067</strain>
    </source>
</reference>
<gene>
    <name evidence="2" type="ORF">HMPREF9135_0304</name>
</gene>
<accession>U2P869</accession>
<proteinExistence type="predicted"/>
<comment type="caution">
    <text evidence="2">The sequence shown here is derived from an EMBL/GenBank/DDBJ whole genome shotgun (WGS) entry which is preliminary data.</text>
</comment>
<evidence type="ECO:0000313" key="3">
    <source>
        <dbReference type="Proteomes" id="UP000016648"/>
    </source>
</evidence>
<dbReference type="Gene3D" id="3.40.390.70">
    <property type="match status" value="1"/>
</dbReference>
<sequence length="304" mass="34774">MKTFFLNILLCAAAGLGLAACSEEKLSDESVIVETKVEETAFDKWLTANFVNTYNINFEYRFADNQADMGYYTVPARLEESVKMAHLLKHVCLETYDEVAGINFTRANFPKHIFLIGEWQYKNNGTFILGTAEGGKKIYLTGVNDLSTHLSSAADLNYYYLKTIHHEFTHILNQNKPYQNDFRKISDTGYVNDEWNVAPNDTGYLHRGFISAYSQDDDREDYAELLSIYVTSTPEQWETWMVEAAKGTVNGVTGRQLIEQKLEMVRNYMKDSWGVVLDELRAAILRRQQDVMTGKVSLTDLKVE</sequence>
<name>U2P869_9BACT</name>
<dbReference type="Pfam" id="PF15890">
    <property type="entry name" value="Peptidase_Mx1"/>
    <property type="match status" value="1"/>
</dbReference>
<dbReference type="PROSITE" id="PS51257">
    <property type="entry name" value="PROKAR_LIPOPROTEIN"/>
    <property type="match status" value="1"/>
</dbReference>
<dbReference type="InterPro" id="IPR030890">
    <property type="entry name" value="LP_HExxH_w_TonB"/>
</dbReference>
<dbReference type="EMBL" id="AWEY01000008">
    <property type="protein sequence ID" value="ERK39899.1"/>
    <property type="molecule type" value="Genomic_DNA"/>
</dbReference>
<protein>
    <submittedName>
        <fullName evidence="2">Putative lipoprotein</fullName>
    </submittedName>
</protein>
<keyword evidence="3" id="KW-1185">Reference proteome</keyword>